<dbReference type="EMBL" id="VGIR01000046">
    <property type="protein sequence ID" value="MBM3331849.1"/>
    <property type="molecule type" value="Genomic_DNA"/>
</dbReference>
<dbReference type="Proteomes" id="UP000779900">
    <property type="component" value="Unassembled WGS sequence"/>
</dbReference>
<dbReference type="PROSITE" id="PS51257">
    <property type="entry name" value="PROKAR_LIPOPROTEIN"/>
    <property type="match status" value="1"/>
</dbReference>
<reference evidence="2" key="1">
    <citation type="submission" date="2019-03" db="EMBL/GenBank/DDBJ databases">
        <title>Lake Tanganyika Metagenome-Assembled Genomes (MAGs).</title>
        <authorList>
            <person name="Tran P."/>
        </authorList>
    </citation>
    <scope>NUCLEOTIDE SEQUENCE</scope>
    <source>
        <strain evidence="2">K_DeepCast_150m_m2_040</strain>
    </source>
</reference>
<proteinExistence type="predicted"/>
<protein>
    <recommendedName>
        <fullName evidence="4">PKD domain-containing protein</fullName>
    </recommendedName>
</protein>
<evidence type="ECO:0008006" key="4">
    <source>
        <dbReference type="Google" id="ProtNLM"/>
    </source>
</evidence>
<organism evidence="2 3">
    <name type="scientific">candidate division WOR-3 bacterium</name>
    <dbReference type="NCBI Taxonomy" id="2052148"/>
    <lineage>
        <taxon>Bacteria</taxon>
        <taxon>Bacteria division WOR-3</taxon>
    </lineage>
</organism>
<gene>
    <name evidence="2" type="ORF">FJY68_08370</name>
</gene>
<accession>A0A937XG87</accession>
<sequence>MNTRWAVPIACLLAMAGCAQNHSPLIPSLLTPTMAQRGDSIWARVSSYDKDADSLYLFIDWGDGNVSGWVGPVPYATDYEFFHAYGDTGVFGVLAKAKDQTHETGWSDTSFIAVGEYGPFVPHRPSGPNPVTVGDTVTYVTAAGHPLRRKVSLQFDWGDTLGDWSDFISADQFYYARHAFTQAGQKFVRARARDLLDHVSDWSKPESVLVIVPLRPR</sequence>
<name>A0A937XG87_UNCW3</name>
<comment type="caution">
    <text evidence="2">The sequence shown here is derived from an EMBL/GenBank/DDBJ whole genome shotgun (WGS) entry which is preliminary data.</text>
</comment>
<evidence type="ECO:0000313" key="2">
    <source>
        <dbReference type="EMBL" id="MBM3331849.1"/>
    </source>
</evidence>
<keyword evidence="1" id="KW-0732">Signal</keyword>
<feature type="chain" id="PRO_5037021393" description="PKD domain-containing protein" evidence="1">
    <location>
        <begin position="22"/>
        <end position="217"/>
    </location>
</feature>
<evidence type="ECO:0000256" key="1">
    <source>
        <dbReference type="SAM" id="SignalP"/>
    </source>
</evidence>
<dbReference type="AlphaFoldDB" id="A0A937XG87"/>
<feature type="signal peptide" evidence="1">
    <location>
        <begin position="1"/>
        <end position="21"/>
    </location>
</feature>
<evidence type="ECO:0000313" key="3">
    <source>
        <dbReference type="Proteomes" id="UP000779900"/>
    </source>
</evidence>